<dbReference type="PROSITE" id="PS50011">
    <property type="entry name" value="PROTEIN_KINASE_DOM"/>
    <property type="match status" value="1"/>
</dbReference>
<keyword evidence="8" id="KW-1185">Reference proteome</keyword>
<gene>
    <name evidence="7" type="ORF">U9M48_033960</name>
</gene>
<dbReference type="PANTHER" id="PTHR27002:SF180">
    <property type="entry name" value="RECEPTOR-LIKE SERINE_THREONINE-PROTEIN KINASE"/>
    <property type="match status" value="1"/>
</dbReference>
<dbReference type="AlphaFoldDB" id="A0AAQ3U8E9"/>
<dbReference type="SUPFAM" id="SSF56112">
    <property type="entry name" value="Protein kinase-like (PK-like)"/>
    <property type="match status" value="1"/>
</dbReference>
<evidence type="ECO:0000313" key="8">
    <source>
        <dbReference type="Proteomes" id="UP001341281"/>
    </source>
</evidence>
<keyword evidence="1" id="KW-0723">Serine/threonine-protein kinase</keyword>
<dbReference type="Pfam" id="PF07714">
    <property type="entry name" value="PK_Tyr_Ser-Thr"/>
    <property type="match status" value="1"/>
</dbReference>
<evidence type="ECO:0000259" key="6">
    <source>
        <dbReference type="PROSITE" id="PS50011"/>
    </source>
</evidence>
<proteinExistence type="predicted"/>
<evidence type="ECO:0000256" key="1">
    <source>
        <dbReference type="ARBA" id="ARBA00022527"/>
    </source>
</evidence>
<dbReference type="InterPro" id="IPR011009">
    <property type="entry name" value="Kinase-like_dom_sf"/>
</dbReference>
<name>A0AAQ3U8E9_PASNO</name>
<dbReference type="GO" id="GO:0005886">
    <property type="term" value="C:plasma membrane"/>
    <property type="evidence" value="ECO:0007669"/>
    <property type="project" value="TreeGrafter"/>
</dbReference>
<dbReference type="InterPro" id="IPR000719">
    <property type="entry name" value="Prot_kinase_dom"/>
</dbReference>
<dbReference type="EMBL" id="CP144751">
    <property type="protein sequence ID" value="WVZ87303.1"/>
    <property type="molecule type" value="Genomic_DNA"/>
</dbReference>
<protein>
    <recommendedName>
        <fullName evidence="6">Protein kinase domain-containing protein</fullName>
    </recommendedName>
</protein>
<evidence type="ECO:0000256" key="4">
    <source>
        <dbReference type="ARBA" id="ARBA00022777"/>
    </source>
</evidence>
<feature type="domain" description="Protein kinase" evidence="6">
    <location>
        <begin position="1"/>
        <end position="97"/>
    </location>
</feature>
<organism evidence="7 8">
    <name type="scientific">Paspalum notatum var. saurae</name>
    <dbReference type="NCBI Taxonomy" id="547442"/>
    <lineage>
        <taxon>Eukaryota</taxon>
        <taxon>Viridiplantae</taxon>
        <taxon>Streptophyta</taxon>
        <taxon>Embryophyta</taxon>
        <taxon>Tracheophyta</taxon>
        <taxon>Spermatophyta</taxon>
        <taxon>Magnoliopsida</taxon>
        <taxon>Liliopsida</taxon>
        <taxon>Poales</taxon>
        <taxon>Poaceae</taxon>
        <taxon>PACMAD clade</taxon>
        <taxon>Panicoideae</taxon>
        <taxon>Andropogonodae</taxon>
        <taxon>Paspaleae</taxon>
        <taxon>Paspalinae</taxon>
        <taxon>Paspalum</taxon>
    </lineage>
</organism>
<accession>A0AAQ3U8E9</accession>
<dbReference type="Proteomes" id="UP001341281">
    <property type="component" value="Chromosome 07"/>
</dbReference>
<dbReference type="InterPro" id="IPR001245">
    <property type="entry name" value="Ser-Thr/Tyr_kinase_cat_dom"/>
</dbReference>
<evidence type="ECO:0000313" key="7">
    <source>
        <dbReference type="EMBL" id="WVZ87303.1"/>
    </source>
</evidence>
<keyword evidence="4" id="KW-0418">Kinase</keyword>
<dbReference type="GO" id="GO:0005524">
    <property type="term" value="F:ATP binding"/>
    <property type="evidence" value="ECO:0007669"/>
    <property type="project" value="UniProtKB-KW"/>
</dbReference>
<keyword evidence="3" id="KW-0547">Nucleotide-binding</keyword>
<dbReference type="Gene3D" id="1.10.510.10">
    <property type="entry name" value="Transferase(Phosphotransferase) domain 1"/>
    <property type="match status" value="1"/>
</dbReference>
<dbReference type="PANTHER" id="PTHR27002">
    <property type="entry name" value="RECEPTOR-LIKE SERINE/THREONINE-PROTEIN KINASE SD1-8"/>
    <property type="match status" value="1"/>
</dbReference>
<evidence type="ECO:0000256" key="3">
    <source>
        <dbReference type="ARBA" id="ARBA00022741"/>
    </source>
</evidence>
<keyword evidence="5" id="KW-0067">ATP-binding</keyword>
<evidence type="ECO:0000256" key="5">
    <source>
        <dbReference type="ARBA" id="ARBA00022840"/>
    </source>
</evidence>
<reference evidence="7 8" key="1">
    <citation type="submission" date="2024-02" db="EMBL/GenBank/DDBJ databases">
        <title>High-quality chromosome-scale genome assembly of Pensacola bahiagrass (Paspalum notatum Flugge var. saurae).</title>
        <authorList>
            <person name="Vega J.M."/>
            <person name="Podio M."/>
            <person name="Orjuela J."/>
            <person name="Siena L.A."/>
            <person name="Pessino S.C."/>
            <person name="Combes M.C."/>
            <person name="Mariac C."/>
            <person name="Albertini E."/>
            <person name="Pupilli F."/>
            <person name="Ortiz J.P.A."/>
            <person name="Leblanc O."/>
        </authorList>
    </citation>
    <scope>NUCLEOTIDE SEQUENCE [LARGE SCALE GENOMIC DNA]</scope>
    <source>
        <strain evidence="7">R1</strain>
        <tissue evidence="7">Leaf</tissue>
    </source>
</reference>
<dbReference type="GO" id="GO:0004674">
    <property type="term" value="F:protein serine/threonine kinase activity"/>
    <property type="evidence" value="ECO:0007669"/>
    <property type="project" value="UniProtKB-KW"/>
</dbReference>
<sequence>MAPEYVQSDGGETTLKCDVCSFGVTLLEMLSGPRNCERPSLVSEAWRLWVDRSVTALRRCIQDGLLCVQEKPDERPAMSAVVQMLSCSSSELAEPVVPMVSKTTGS</sequence>
<keyword evidence="2" id="KW-0808">Transferase</keyword>
<evidence type="ECO:0000256" key="2">
    <source>
        <dbReference type="ARBA" id="ARBA00022679"/>
    </source>
</evidence>